<sequence length="303" mass="33399">MTPRREQTAETLEPRIAEAYAKINLGLRVLGRRPDGYHEIDTILQTVDLSDTLQFRPSRTGHLRVVCDDPGIPDGEENLVWKALNRLRTEVGRNNLGMEVEIKKGIPAGAGLGGGSSDAACALAAGSVLWGLALELRELESLAAEIGSDIPFFLRGGTCRAIGRGEILEPLHPNIDIECGLLLSPIHLATREVYGCFEPSLTRNSLSAKMVQQLIVTGDARELADLLNNDLEAAARTMAPKLLEYRDRLEELGYPIVRMTGSGSALFFWPAPKDRVQETRRAFMDSGCRIELVRATQKGWVWR</sequence>
<comment type="pathway">
    <text evidence="9">Isoprenoid biosynthesis; isopentenyl diphosphate biosynthesis via DXP pathway; isopentenyl diphosphate from 1-deoxy-D-xylulose 5-phosphate: step 3/6.</text>
</comment>
<evidence type="ECO:0000256" key="2">
    <source>
        <dbReference type="ARBA" id="ARBA00012052"/>
    </source>
</evidence>
<dbReference type="PANTHER" id="PTHR43527">
    <property type="entry name" value="4-DIPHOSPHOCYTIDYL-2-C-METHYL-D-ERYTHRITOL KINASE, CHLOROPLASTIC"/>
    <property type="match status" value="1"/>
</dbReference>
<dbReference type="SUPFAM" id="SSF54211">
    <property type="entry name" value="Ribosomal protein S5 domain 2-like"/>
    <property type="match status" value="1"/>
</dbReference>
<dbReference type="AlphaFoldDB" id="A0A948WB52"/>
<name>A0A948WB52_UNCEI</name>
<organism evidence="12 13">
    <name type="scientific">Eiseniibacteriota bacterium</name>
    <dbReference type="NCBI Taxonomy" id="2212470"/>
    <lineage>
        <taxon>Bacteria</taxon>
        <taxon>Candidatus Eiseniibacteriota</taxon>
    </lineage>
</organism>
<evidence type="ECO:0000256" key="4">
    <source>
        <dbReference type="ARBA" id="ARBA00022679"/>
    </source>
</evidence>
<dbReference type="Gene3D" id="3.30.70.890">
    <property type="entry name" value="GHMP kinase, C-terminal domain"/>
    <property type="match status" value="1"/>
</dbReference>
<keyword evidence="7 9" id="KW-0067">ATP-binding</keyword>
<dbReference type="Pfam" id="PF00288">
    <property type="entry name" value="GHMP_kinases_N"/>
    <property type="match status" value="1"/>
</dbReference>
<feature type="domain" description="GHMP kinase N-terminal" evidence="10">
    <location>
        <begin position="78"/>
        <end position="157"/>
    </location>
</feature>
<evidence type="ECO:0000256" key="5">
    <source>
        <dbReference type="ARBA" id="ARBA00022741"/>
    </source>
</evidence>
<evidence type="ECO:0000313" key="12">
    <source>
        <dbReference type="EMBL" id="MBU2689648.1"/>
    </source>
</evidence>
<evidence type="ECO:0000313" key="13">
    <source>
        <dbReference type="Proteomes" id="UP000777784"/>
    </source>
</evidence>
<evidence type="ECO:0000256" key="1">
    <source>
        <dbReference type="ARBA" id="ARBA00009684"/>
    </source>
</evidence>
<evidence type="ECO:0000256" key="8">
    <source>
        <dbReference type="ARBA" id="ARBA00032554"/>
    </source>
</evidence>
<dbReference type="EC" id="2.7.1.148" evidence="2 9"/>
<dbReference type="NCBIfam" id="TIGR00154">
    <property type="entry name" value="ispE"/>
    <property type="match status" value="1"/>
</dbReference>
<feature type="active site" evidence="9">
    <location>
        <position position="22"/>
    </location>
</feature>
<accession>A0A948WB52</accession>
<keyword evidence="6 9" id="KW-0418">Kinase</keyword>
<dbReference type="InterPro" id="IPR004424">
    <property type="entry name" value="IspE"/>
</dbReference>
<reference evidence="12" key="1">
    <citation type="submission" date="2021-05" db="EMBL/GenBank/DDBJ databases">
        <title>Energy efficiency and biological interactions define the core microbiome of deep oligotrophic groundwater.</title>
        <authorList>
            <person name="Mehrshad M."/>
            <person name="Lopez-Fernandez M."/>
            <person name="Bell E."/>
            <person name="Bernier-Latmani R."/>
            <person name="Bertilsson S."/>
            <person name="Dopson M."/>
        </authorList>
    </citation>
    <scope>NUCLEOTIDE SEQUENCE</scope>
    <source>
        <strain evidence="12">Modern_marine.mb.64</strain>
    </source>
</reference>
<feature type="binding site" evidence="9">
    <location>
        <begin position="107"/>
        <end position="117"/>
    </location>
    <ligand>
        <name>ATP</name>
        <dbReference type="ChEBI" id="CHEBI:30616"/>
    </ligand>
</feature>
<proteinExistence type="inferred from homology"/>
<evidence type="ECO:0000256" key="6">
    <source>
        <dbReference type="ARBA" id="ARBA00022777"/>
    </source>
</evidence>
<evidence type="ECO:0000256" key="9">
    <source>
        <dbReference type="HAMAP-Rule" id="MF_00061"/>
    </source>
</evidence>
<dbReference type="Gene3D" id="3.30.230.10">
    <property type="match status" value="1"/>
</dbReference>
<evidence type="ECO:0000259" key="11">
    <source>
        <dbReference type="Pfam" id="PF08544"/>
    </source>
</evidence>
<gene>
    <name evidence="9 12" type="primary">ispE</name>
    <name evidence="12" type="ORF">KJ970_01860</name>
</gene>
<dbReference type="InterPro" id="IPR014721">
    <property type="entry name" value="Ribsml_uS5_D2-typ_fold_subgr"/>
</dbReference>
<dbReference type="InterPro" id="IPR036554">
    <property type="entry name" value="GHMP_kinase_C_sf"/>
</dbReference>
<evidence type="ECO:0000256" key="7">
    <source>
        <dbReference type="ARBA" id="ARBA00022840"/>
    </source>
</evidence>
<dbReference type="HAMAP" id="MF_00061">
    <property type="entry name" value="IspE"/>
    <property type="match status" value="1"/>
</dbReference>
<keyword evidence="9" id="KW-0414">Isoprene biosynthesis</keyword>
<dbReference type="InterPro" id="IPR020568">
    <property type="entry name" value="Ribosomal_Su5_D2-typ_SF"/>
</dbReference>
<comment type="caution">
    <text evidence="12">The sequence shown here is derived from an EMBL/GenBank/DDBJ whole genome shotgun (WGS) entry which is preliminary data.</text>
</comment>
<comment type="similarity">
    <text evidence="1 9">Belongs to the GHMP kinase family. IspE subfamily.</text>
</comment>
<dbReference type="EMBL" id="JAHJDP010000012">
    <property type="protein sequence ID" value="MBU2689648.1"/>
    <property type="molecule type" value="Genomic_DNA"/>
</dbReference>
<dbReference type="GO" id="GO:0016114">
    <property type="term" value="P:terpenoid biosynthetic process"/>
    <property type="evidence" value="ECO:0007669"/>
    <property type="project" value="UniProtKB-UniRule"/>
</dbReference>
<dbReference type="PANTHER" id="PTHR43527:SF2">
    <property type="entry name" value="4-DIPHOSPHOCYTIDYL-2-C-METHYL-D-ERYTHRITOL KINASE, CHLOROPLASTIC"/>
    <property type="match status" value="1"/>
</dbReference>
<evidence type="ECO:0000256" key="3">
    <source>
        <dbReference type="ARBA" id="ARBA00017473"/>
    </source>
</evidence>
<keyword evidence="4 9" id="KW-0808">Transferase</keyword>
<dbReference type="GO" id="GO:0019288">
    <property type="term" value="P:isopentenyl diphosphate biosynthetic process, methylerythritol 4-phosphate pathway"/>
    <property type="evidence" value="ECO:0007669"/>
    <property type="project" value="UniProtKB-UniRule"/>
</dbReference>
<protein>
    <recommendedName>
        <fullName evidence="3 9">4-diphosphocytidyl-2-C-methyl-D-erythritol kinase</fullName>
        <shortName evidence="9">CMK</shortName>
        <ecNumber evidence="2 9">2.7.1.148</ecNumber>
    </recommendedName>
    <alternativeName>
        <fullName evidence="8 9">4-(cytidine-5'-diphospho)-2-C-methyl-D-erythritol kinase</fullName>
    </alternativeName>
</protein>
<comment type="catalytic activity">
    <reaction evidence="9">
        <text>4-CDP-2-C-methyl-D-erythritol + ATP = 4-CDP-2-C-methyl-D-erythritol 2-phosphate + ADP + H(+)</text>
        <dbReference type="Rhea" id="RHEA:18437"/>
        <dbReference type="ChEBI" id="CHEBI:15378"/>
        <dbReference type="ChEBI" id="CHEBI:30616"/>
        <dbReference type="ChEBI" id="CHEBI:57823"/>
        <dbReference type="ChEBI" id="CHEBI:57919"/>
        <dbReference type="ChEBI" id="CHEBI:456216"/>
        <dbReference type="EC" id="2.7.1.148"/>
    </reaction>
</comment>
<dbReference type="InterPro" id="IPR013750">
    <property type="entry name" value="GHMP_kinase_C_dom"/>
</dbReference>
<dbReference type="PIRSF" id="PIRSF010376">
    <property type="entry name" value="IspE"/>
    <property type="match status" value="1"/>
</dbReference>
<dbReference type="GO" id="GO:0050515">
    <property type="term" value="F:4-(cytidine 5'-diphospho)-2-C-methyl-D-erythritol kinase activity"/>
    <property type="evidence" value="ECO:0007669"/>
    <property type="project" value="UniProtKB-UniRule"/>
</dbReference>
<dbReference type="SUPFAM" id="SSF55060">
    <property type="entry name" value="GHMP Kinase, C-terminal domain"/>
    <property type="match status" value="1"/>
</dbReference>
<keyword evidence="5 9" id="KW-0547">Nucleotide-binding</keyword>
<dbReference type="Proteomes" id="UP000777784">
    <property type="component" value="Unassembled WGS sequence"/>
</dbReference>
<dbReference type="InterPro" id="IPR006204">
    <property type="entry name" value="GHMP_kinase_N_dom"/>
</dbReference>
<dbReference type="Pfam" id="PF08544">
    <property type="entry name" value="GHMP_kinases_C"/>
    <property type="match status" value="1"/>
</dbReference>
<comment type="function">
    <text evidence="9">Catalyzes the phosphorylation of the position 2 hydroxy group of 4-diphosphocytidyl-2C-methyl-D-erythritol.</text>
</comment>
<feature type="domain" description="GHMP kinase C-terminal" evidence="11">
    <location>
        <begin position="214"/>
        <end position="283"/>
    </location>
</feature>
<dbReference type="GO" id="GO:0005524">
    <property type="term" value="F:ATP binding"/>
    <property type="evidence" value="ECO:0007669"/>
    <property type="project" value="UniProtKB-UniRule"/>
</dbReference>
<feature type="active site" evidence="9">
    <location>
        <position position="149"/>
    </location>
</feature>
<evidence type="ECO:0000259" key="10">
    <source>
        <dbReference type="Pfam" id="PF00288"/>
    </source>
</evidence>